<organism evidence="3 4">
    <name type="scientific">Cystobacter ferrugineus</name>
    <dbReference type="NCBI Taxonomy" id="83449"/>
    <lineage>
        <taxon>Bacteria</taxon>
        <taxon>Pseudomonadati</taxon>
        <taxon>Myxococcota</taxon>
        <taxon>Myxococcia</taxon>
        <taxon>Myxococcales</taxon>
        <taxon>Cystobacterineae</taxon>
        <taxon>Archangiaceae</taxon>
        <taxon>Cystobacter</taxon>
    </lineage>
</organism>
<gene>
    <name evidence="3" type="ORF">BON30_31370</name>
</gene>
<name>A0A1L9B412_9BACT</name>
<evidence type="ECO:0000313" key="4">
    <source>
        <dbReference type="Proteomes" id="UP000182229"/>
    </source>
</evidence>
<feature type="region of interest" description="Disordered" evidence="1">
    <location>
        <begin position="570"/>
        <end position="590"/>
    </location>
</feature>
<dbReference type="AlphaFoldDB" id="A0A1L9B412"/>
<dbReference type="PANTHER" id="PTHR36842">
    <property type="entry name" value="PROTEIN TOLB HOMOLOG"/>
    <property type="match status" value="1"/>
</dbReference>
<evidence type="ECO:0000313" key="3">
    <source>
        <dbReference type="EMBL" id="OJH36988.1"/>
    </source>
</evidence>
<evidence type="ECO:0000256" key="2">
    <source>
        <dbReference type="SAM" id="SignalP"/>
    </source>
</evidence>
<evidence type="ECO:0008006" key="5">
    <source>
        <dbReference type="Google" id="ProtNLM"/>
    </source>
</evidence>
<dbReference type="Proteomes" id="UP000182229">
    <property type="component" value="Unassembled WGS sequence"/>
</dbReference>
<feature type="signal peptide" evidence="2">
    <location>
        <begin position="1"/>
        <end position="18"/>
    </location>
</feature>
<comment type="caution">
    <text evidence="3">The sequence shown here is derived from an EMBL/GenBank/DDBJ whole genome shotgun (WGS) entry which is preliminary data.</text>
</comment>
<keyword evidence="2" id="KW-0732">Signal</keyword>
<keyword evidence="4" id="KW-1185">Reference proteome</keyword>
<reference evidence="4" key="1">
    <citation type="submission" date="2016-11" db="EMBL/GenBank/DDBJ databases">
        <authorList>
            <person name="Shukria A."/>
            <person name="Stevens D.C."/>
        </authorList>
    </citation>
    <scope>NUCLEOTIDE SEQUENCE [LARGE SCALE GENOMIC DNA]</scope>
    <source>
        <strain evidence="4">Cbfe23</strain>
    </source>
</reference>
<dbReference type="PROSITE" id="PS51257">
    <property type="entry name" value="PROKAR_LIPOPROTEIN"/>
    <property type="match status" value="1"/>
</dbReference>
<dbReference type="InterPro" id="IPR011042">
    <property type="entry name" value="6-blade_b-propeller_TolB-like"/>
</dbReference>
<dbReference type="OrthoDB" id="5476541at2"/>
<dbReference type="STRING" id="83449.BON30_31370"/>
<sequence length="980" mass="107934">MNRLLFTSLLLLAAFGCAGPRLPQHVTTRFAREDVRKLETPNLDVYYVASQKENAYRLVAKLERCLKPLRAHARSGSRRAKPVVYLTPAVLNNANVQPAAFGLFEHMVLNTSVNAEQIMLLGVPLTHMEAVACHEAVHYVHLQQTDGLWSAVNLVTGNVWSPNTVLDAWFSEGLATWYEATFTEGMGRLNSPMWRGWYRSFLQQRGGRIGAGDLLGARDVPNGPYLAGSYFIDFLARKYGEEKLWELIDLQGHSIFSPLGVTLRFSKVYGKTIGELLEEYNQELAGTFHPRTRPAEQRVLEASLGREARLAVSPADGAVALIRSGLDATATLRIQERSGAIRFERPLRPILPGRRWIAAGPTATSGMSFTADGRWLFFVSADFSELGDFTARLWKVDARSGEVVQLWDGIEGIGGAVHPEGSSYVYVEVKGDTANLVKLELATGARTSLTDFTGTESLAAPAYSPTGDRISFSRWTGRGFDLFVRGPDGALEQLTFDGRFNFGSRWVDERRLVFLREHEELAQVHLLDLEDRHVQRLSDAPWIALDPSPIDGSRVRFLNREGLDWSLDEIALPSPTSSTPPPAAPGSGSLGAEVLSRVLGASGAIPNHAPAEVEVRSDEPYAPLDGLLRPTMHLPLIGLWNTQAPDGSVRWNRLVGMARLQGADRLGLHNYLAQFSFDSENTRTNLSLSYGNYQLAPWYLDVSGGRSTDGTLLDWTASLSASRSWWNSIDVRFAGEFLDRTLGATEGASSRHVRLAGPRLSAGYSAVDSTTYVNRRGLVLTLSGAAFPSQVSTEGLFDLRGAMTAFLPLPILRRDELELTVTARAMPGSSQELLQLGGFARGMSLYNIGAAPPQAPRDTFLPPGATFQEPLRGYEDFSLFVNHAAVGGVRYRVPLIIDRGWTSLAYLFPSVHFRELDLEGFAQAALAVDNTGRRWHRVAGGAAFFRLNVGGYFPLSLYYQFAHRFDDGLKPLHTFGLSFD</sequence>
<reference evidence="3 4" key="2">
    <citation type="submission" date="2016-12" db="EMBL/GenBank/DDBJ databases">
        <title>Draft Genome Sequence of Cystobacter ferrugineus Strain Cbfe23.</title>
        <authorList>
            <person name="Akbar S."/>
            <person name="Dowd S.E."/>
            <person name="Stevens D.C."/>
        </authorList>
    </citation>
    <scope>NUCLEOTIDE SEQUENCE [LARGE SCALE GENOMIC DNA]</scope>
    <source>
        <strain evidence="3 4">Cbfe23</strain>
    </source>
</reference>
<accession>A0A1L9B412</accession>
<dbReference type="PANTHER" id="PTHR36842:SF1">
    <property type="entry name" value="PROTEIN TOLB"/>
    <property type="match status" value="1"/>
</dbReference>
<dbReference type="EMBL" id="MPIN01000009">
    <property type="protein sequence ID" value="OJH36988.1"/>
    <property type="molecule type" value="Genomic_DNA"/>
</dbReference>
<dbReference type="SUPFAM" id="SSF69304">
    <property type="entry name" value="Tricorn protease N-terminal domain"/>
    <property type="match status" value="1"/>
</dbReference>
<feature type="chain" id="PRO_5010278917" description="Bacterial surface antigen (D15) domain-containing protein" evidence="2">
    <location>
        <begin position="19"/>
        <end position="980"/>
    </location>
</feature>
<protein>
    <recommendedName>
        <fullName evidence="5">Bacterial surface antigen (D15) domain-containing protein</fullName>
    </recommendedName>
</protein>
<dbReference type="Gene3D" id="2.120.10.30">
    <property type="entry name" value="TolB, C-terminal domain"/>
    <property type="match status" value="1"/>
</dbReference>
<proteinExistence type="predicted"/>
<dbReference type="RefSeq" id="WP_071902136.1">
    <property type="nucleotide sequence ID" value="NZ_MPIN01000009.1"/>
</dbReference>
<evidence type="ECO:0000256" key="1">
    <source>
        <dbReference type="SAM" id="MobiDB-lite"/>
    </source>
</evidence>